<evidence type="ECO:0000313" key="2">
    <source>
        <dbReference type="EMBL" id="KAI0296486.1"/>
    </source>
</evidence>
<protein>
    <submittedName>
        <fullName evidence="2">Uncharacterized protein</fullName>
    </submittedName>
</protein>
<accession>A0AAD4M1N3</accession>
<dbReference type="EMBL" id="WTXG01000048">
    <property type="protein sequence ID" value="KAI0296486.1"/>
    <property type="molecule type" value="Genomic_DNA"/>
</dbReference>
<gene>
    <name evidence="2" type="ORF">B0F90DRAFT_1031075</name>
</gene>
<sequence length="229" mass="25923">MAESPFSETRVLGILLLAILLNTYLFGVISQQIYSYWTCGFKDSRRLISLLWVMAWNVYIVRSVHTASKVATWEGPANAVCQCILILSANIFLAARIHKLTSSRLQSRLVITLSISAFVIRLVNLVTTWISKKYPQTQYTVSQRTMSVVWHTIQAVCECLIMSSLSRVLLSSRSGLQKSDRIVNHLIRNVIKNGLFATLWSIAGLATYFLLPDWAIFVIFDMTSGKELR</sequence>
<feature type="transmembrane region" description="Helical" evidence="1">
    <location>
        <begin position="77"/>
        <end position="97"/>
    </location>
</feature>
<comment type="caution">
    <text evidence="2">The sequence shown here is derived from an EMBL/GenBank/DDBJ whole genome shotgun (WGS) entry which is preliminary data.</text>
</comment>
<reference evidence="2" key="1">
    <citation type="journal article" date="2022" name="New Phytol.">
        <title>Evolutionary transition to the ectomycorrhizal habit in the genomes of a hyperdiverse lineage of mushroom-forming fungi.</title>
        <authorList>
            <person name="Looney B."/>
            <person name="Miyauchi S."/>
            <person name="Morin E."/>
            <person name="Drula E."/>
            <person name="Courty P.E."/>
            <person name="Kohler A."/>
            <person name="Kuo A."/>
            <person name="LaButti K."/>
            <person name="Pangilinan J."/>
            <person name="Lipzen A."/>
            <person name="Riley R."/>
            <person name="Andreopoulos W."/>
            <person name="He G."/>
            <person name="Johnson J."/>
            <person name="Nolan M."/>
            <person name="Tritt A."/>
            <person name="Barry K.W."/>
            <person name="Grigoriev I.V."/>
            <person name="Nagy L.G."/>
            <person name="Hibbett D."/>
            <person name="Henrissat B."/>
            <person name="Matheny P.B."/>
            <person name="Labbe J."/>
            <person name="Martin F.M."/>
        </authorList>
    </citation>
    <scope>NUCLEOTIDE SEQUENCE</scope>
    <source>
        <strain evidence="2">BPL690</strain>
    </source>
</reference>
<keyword evidence="1" id="KW-1133">Transmembrane helix</keyword>
<proteinExistence type="predicted"/>
<evidence type="ECO:0000313" key="3">
    <source>
        <dbReference type="Proteomes" id="UP001203297"/>
    </source>
</evidence>
<feature type="transmembrane region" description="Helical" evidence="1">
    <location>
        <begin position="190"/>
        <end position="211"/>
    </location>
</feature>
<feature type="transmembrane region" description="Helical" evidence="1">
    <location>
        <begin position="109"/>
        <end position="130"/>
    </location>
</feature>
<feature type="transmembrane region" description="Helical" evidence="1">
    <location>
        <begin position="12"/>
        <end position="35"/>
    </location>
</feature>
<name>A0AAD4M1N3_9AGAM</name>
<dbReference type="Proteomes" id="UP001203297">
    <property type="component" value="Unassembled WGS sequence"/>
</dbReference>
<evidence type="ECO:0000256" key="1">
    <source>
        <dbReference type="SAM" id="Phobius"/>
    </source>
</evidence>
<keyword evidence="1" id="KW-0472">Membrane</keyword>
<dbReference type="AlphaFoldDB" id="A0AAD4M1N3"/>
<organism evidence="2 3">
    <name type="scientific">Multifurca ochricompacta</name>
    <dbReference type="NCBI Taxonomy" id="376703"/>
    <lineage>
        <taxon>Eukaryota</taxon>
        <taxon>Fungi</taxon>
        <taxon>Dikarya</taxon>
        <taxon>Basidiomycota</taxon>
        <taxon>Agaricomycotina</taxon>
        <taxon>Agaricomycetes</taxon>
        <taxon>Russulales</taxon>
        <taxon>Russulaceae</taxon>
        <taxon>Multifurca</taxon>
    </lineage>
</organism>
<keyword evidence="1" id="KW-0812">Transmembrane</keyword>
<keyword evidence="3" id="KW-1185">Reference proteome</keyword>